<gene>
    <name evidence="1" type="ORF">SAMN05660493_00836</name>
</gene>
<reference evidence="2" key="1">
    <citation type="submission" date="2016-10" db="EMBL/GenBank/DDBJ databases">
        <authorList>
            <person name="Varghese N."/>
            <person name="Submissions S."/>
        </authorList>
    </citation>
    <scope>NUCLEOTIDE SEQUENCE [LARGE SCALE GENOMIC DNA]</scope>
    <source>
        <strain evidence="2">DSM 19482</strain>
    </source>
</reference>
<dbReference type="STRING" id="1121284.SAMN05660493_00836"/>
<keyword evidence="2" id="KW-1185">Reference proteome</keyword>
<dbReference type="AlphaFoldDB" id="A0A1U7PW08"/>
<organism evidence="1 2">
    <name type="scientific">Epilithonimonas bovis DSM 19482</name>
    <dbReference type="NCBI Taxonomy" id="1121284"/>
    <lineage>
        <taxon>Bacteria</taxon>
        <taxon>Pseudomonadati</taxon>
        <taxon>Bacteroidota</taxon>
        <taxon>Flavobacteriia</taxon>
        <taxon>Flavobacteriales</taxon>
        <taxon>Weeksellaceae</taxon>
        <taxon>Chryseobacterium group</taxon>
        <taxon>Epilithonimonas</taxon>
    </lineage>
</organism>
<dbReference type="OrthoDB" id="893860at2"/>
<dbReference type="EMBL" id="FTPU01000006">
    <property type="protein sequence ID" value="SIT96163.1"/>
    <property type="molecule type" value="Genomic_DNA"/>
</dbReference>
<evidence type="ECO:0000313" key="1">
    <source>
        <dbReference type="EMBL" id="SIT96163.1"/>
    </source>
</evidence>
<evidence type="ECO:0008006" key="3">
    <source>
        <dbReference type="Google" id="ProtNLM"/>
    </source>
</evidence>
<dbReference type="Proteomes" id="UP000187261">
    <property type="component" value="Unassembled WGS sequence"/>
</dbReference>
<protein>
    <recommendedName>
        <fullName evidence="3">Universal stress protein family protein</fullName>
    </recommendedName>
</protein>
<proteinExistence type="predicted"/>
<dbReference type="RefSeq" id="WP_076782218.1">
    <property type="nucleotide sequence ID" value="NZ_FTPU01000006.1"/>
</dbReference>
<sequence>MTKTILIATDFSLESLDILKKVLRNKSEQNDTNRYNIVFVCGYDMGDSIRDLLFTTKTSLLGKIRSQEFCDAYSIIYNKYPDLINKVSCEVFTGSFQRSFNQFADAIAADEAYISTAKLRNLKKAQFDITPYIKKCRHLDVVEITTTTPEFAPERGRLAEVFL</sequence>
<accession>A0A1U7PW08</accession>
<evidence type="ECO:0000313" key="2">
    <source>
        <dbReference type="Proteomes" id="UP000187261"/>
    </source>
</evidence>
<name>A0A1U7PW08_9FLAO</name>